<evidence type="ECO:0000256" key="3">
    <source>
        <dbReference type="ARBA" id="ARBA00006870"/>
    </source>
</evidence>
<evidence type="ECO:0000256" key="11">
    <source>
        <dbReference type="SAM" id="Phobius"/>
    </source>
</evidence>
<sequence>MRATSKVFYSIAVYLFVSLIVYIVGVNYVKDDGYLYGPEWVGIVGMLLAVLLCIMLGGYLHFTDNRVDLTPEDWEEAETEDKAGILGFFSPSSIWPLAMTGSIAVLGLGVIFLYYWLIALGAVLLVTSVTGLSLQYGLPKEKH</sequence>
<keyword evidence="5 11" id="KW-0812">Transmembrane</keyword>
<name>A0A0B6EX18_9CORY</name>
<dbReference type="KEGG" id="csx:CSING_09225"/>
<reference evidence="12 14" key="1">
    <citation type="journal article" date="2015" name="Genome Announc.">
        <title>Complete Genome Sequence and Annotation of Corynebacterium singulare DSM 44357, Isolated from a Human Semen Specimen.</title>
        <authorList>
            <person name="Merten M."/>
            <person name="Brinkrolf K."/>
            <person name="Albersmeier A."/>
            <person name="Kutter Y."/>
            <person name="Ruckert C."/>
            <person name="Tauch A."/>
        </authorList>
    </citation>
    <scope>NUCLEOTIDE SEQUENCE [LARGE SCALE GENOMIC DNA]</scope>
    <source>
        <strain evidence="12">IBS B52218</strain>
    </source>
</reference>
<reference evidence="13 15" key="2">
    <citation type="submission" date="2022-02" db="EMBL/GenBank/DDBJ databases">
        <title>Uncovering new skin microbiome diversity through culturing and metagenomics.</title>
        <authorList>
            <person name="Conlan S."/>
            <person name="Deming C."/>
            <person name="Nisc Comparative Sequencing Program N."/>
            <person name="Segre J.A."/>
        </authorList>
    </citation>
    <scope>NUCLEOTIDE SEQUENCE [LARGE SCALE GENOMIC DNA]</scope>
    <source>
        <strain evidence="13 15">ACRQV</strain>
    </source>
</reference>
<dbReference type="EMBL" id="CP010827">
    <property type="protein sequence ID" value="AJI79363.1"/>
    <property type="molecule type" value="Genomic_DNA"/>
</dbReference>
<evidence type="ECO:0000313" key="15">
    <source>
        <dbReference type="Proteomes" id="UP001521911"/>
    </source>
</evidence>
<evidence type="ECO:0000256" key="6">
    <source>
        <dbReference type="ARBA" id="ARBA00022967"/>
    </source>
</evidence>
<dbReference type="RefSeq" id="WP_042531601.1">
    <property type="nucleotide sequence ID" value="NZ_CP010827.1"/>
</dbReference>
<proteinExistence type="inferred from homology"/>
<dbReference type="PIRSF" id="PIRSF017385">
    <property type="entry name" value="CtaF"/>
    <property type="match status" value="1"/>
</dbReference>
<evidence type="ECO:0000256" key="7">
    <source>
        <dbReference type="ARBA" id="ARBA00022989"/>
    </source>
</evidence>
<organism evidence="12 14">
    <name type="scientific">Corynebacterium singulare</name>
    <dbReference type="NCBI Taxonomy" id="161899"/>
    <lineage>
        <taxon>Bacteria</taxon>
        <taxon>Bacillati</taxon>
        <taxon>Actinomycetota</taxon>
        <taxon>Actinomycetes</taxon>
        <taxon>Mycobacteriales</taxon>
        <taxon>Corynebacteriaceae</taxon>
        <taxon>Corynebacterium</taxon>
    </lineage>
</organism>
<comment type="catalytic activity">
    <reaction evidence="9 10">
        <text>4 Fe(II)-[cytochrome c] + O2 + 8 H(+)(in) = 4 Fe(III)-[cytochrome c] + 2 H2O + 4 H(+)(out)</text>
        <dbReference type="Rhea" id="RHEA:11436"/>
        <dbReference type="Rhea" id="RHEA-COMP:10350"/>
        <dbReference type="Rhea" id="RHEA-COMP:14399"/>
        <dbReference type="ChEBI" id="CHEBI:15377"/>
        <dbReference type="ChEBI" id="CHEBI:15378"/>
        <dbReference type="ChEBI" id="CHEBI:15379"/>
        <dbReference type="ChEBI" id="CHEBI:29033"/>
        <dbReference type="ChEBI" id="CHEBI:29034"/>
        <dbReference type="EC" id="7.1.1.9"/>
    </reaction>
</comment>
<accession>A0A0B6EX18</accession>
<dbReference type="GO" id="GO:0005886">
    <property type="term" value="C:plasma membrane"/>
    <property type="evidence" value="ECO:0007669"/>
    <property type="project" value="UniProtKB-SubCell"/>
</dbReference>
<dbReference type="Proteomes" id="UP001521911">
    <property type="component" value="Unassembled WGS sequence"/>
</dbReference>
<dbReference type="Proteomes" id="UP000031890">
    <property type="component" value="Chromosome"/>
</dbReference>
<feature type="transmembrane region" description="Helical" evidence="11">
    <location>
        <begin position="113"/>
        <end position="134"/>
    </location>
</feature>
<feature type="transmembrane region" description="Helical" evidence="11">
    <location>
        <begin position="40"/>
        <end position="62"/>
    </location>
</feature>
<evidence type="ECO:0000313" key="13">
    <source>
        <dbReference type="EMBL" id="MCG7274957.1"/>
    </source>
</evidence>
<keyword evidence="6 10" id="KW-1278">Translocase</keyword>
<comment type="function">
    <text evidence="1 10">Part of cytochrome c oxidase, its function is unknown.</text>
</comment>
<feature type="transmembrane region" description="Helical" evidence="11">
    <location>
        <begin position="7"/>
        <end position="28"/>
    </location>
</feature>
<dbReference type="EMBL" id="JAKRDF010000001">
    <property type="protein sequence ID" value="MCG7274957.1"/>
    <property type="molecule type" value="Genomic_DNA"/>
</dbReference>
<evidence type="ECO:0000256" key="9">
    <source>
        <dbReference type="ARBA" id="ARBA00047816"/>
    </source>
</evidence>
<comment type="subunit">
    <text evidence="10">Associates with subunits I, II and III to form cytochrome c oxidase.</text>
</comment>
<evidence type="ECO:0000256" key="5">
    <source>
        <dbReference type="ARBA" id="ARBA00022692"/>
    </source>
</evidence>
<dbReference type="AlphaFoldDB" id="A0A0B6EX18"/>
<dbReference type="STRING" id="161899.CSING_09225"/>
<evidence type="ECO:0000256" key="1">
    <source>
        <dbReference type="ARBA" id="ARBA00002536"/>
    </source>
</evidence>
<comment type="similarity">
    <text evidence="3 10">Belongs to the cytochrome c oxidase bacterial subunit CtaF family.</text>
</comment>
<dbReference type="Pfam" id="PF12270">
    <property type="entry name" value="Cyt_c_ox_IV"/>
    <property type="match status" value="1"/>
</dbReference>
<evidence type="ECO:0000256" key="8">
    <source>
        <dbReference type="ARBA" id="ARBA00023136"/>
    </source>
</evidence>
<evidence type="ECO:0000256" key="2">
    <source>
        <dbReference type="ARBA" id="ARBA00004651"/>
    </source>
</evidence>
<keyword evidence="4 10" id="KW-1003">Cell membrane</keyword>
<keyword evidence="15" id="KW-1185">Reference proteome</keyword>
<evidence type="ECO:0000313" key="14">
    <source>
        <dbReference type="Proteomes" id="UP000031890"/>
    </source>
</evidence>
<dbReference type="InterPro" id="IPR021050">
    <property type="entry name" value="Cyt_c_oxidase_su4_actinobac"/>
</dbReference>
<protein>
    <recommendedName>
        <fullName evidence="10">Cytochrome c oxidase polypeptide 4</fullName>
        <ecNumber evidence="10">7.1.1.9</ecNumber>
    </recommendedName>
    <alternativeName>
        <fullName evidence="10">Cytochrome aa3 subunit 4</fullName>
    </alternativeName>
    <alternativeName>
        <fullName evidence="10">Cytochrome c oxidase polypeptide IV</fullName>
    </alternativeName>
</protein>
<dbReference type="OrthoDB" id="5244617at2"/>
<evidence type="ECO:0000256" key="10">
    <source>
        <dbReference type="PIRNR" id="PIRNR017385"/>
    </source>
</evidence>
<feature type="transmembrane region" description="Helical" evidence="11">
    <location>
        <begin position="83"/>
        <end position="107"/>
    </location>
</feature>
<gene>
    <name evidence="12" type="primary">ctaF</name>
    <name evidence="12" type="ORF">CSING_09225</name>
    <name evidence="13" type="ORF">MHK08_00480</name>
</gene>
<comment type="subcellular location">
    <subcellularLocation>
        <location evidence="2">Cell membrane</location>
        <topology evidence="2">Multi-pass membrane protein</topology>
    </subcellularLocation>
</comment>
<dbReference type="HOGENOM" id="CLU_145919_0_0_11"/>
<dbReference type="GO" id="GO:0004129">
    <property type="term" value="F:cytochrome-c oxidase activity"/>
    <property type="evidence" value="ECO:0007669"/>
    <property type="project" value="UniProtKB-EC"/>
</dbReference>
<keyword evidence="7 11" id="KW-1133">Transmembrane helix</keyword>
<evidence type="ECO:0000256" key="4">
    <source>
        <dbReference type="ARBA" id="ARBA00022475"/>
    </source>
</evidence>
<evidence type="ECO:0000313" key="12">
    <source>
        <dbReference type="EMBL" id="AJI79363.1"/>
    </source>
</evidence>
<dbReference type="GO" id="GO:0022900">
    <property type="term" value="P:electron transport chain"/>
    <property type="evidence" value="ECO:0007669"/>
    <property type="project" value="InterPro"/>
</dbReference>
<dbReference type="EC" id="7.1.1.9" evidence="10"/>
<keyword evidence="8 10" id="KW-0472">Membrane</keyword>